<sequence length="112" mass="13112">MESINLVFMRIENNEILKDSNVKIPLQNIAYIKEVALESNINKYIIKLNSSESFTFFNDYLNENGEVQVFYTLKEKQKSLNLASKKLQNIESKIDSITMLDSNPLIHKRRKK</sequence>
<reference evidence="2 3" key="1">
    <citation type="journal article" date="2014" name="Genome Announc.">
        <title>Draft genome sequences of eight enterohepatic helicobacter species isolated from both laboratory and wild rodents.</title>
        <authorList>
            <person name="Sheh A."/>
            <person name="Shen Z."/>
            <person name="Fox J.G."/>
        </authorList>
    </citation>
    <scope>NUCLEOTIDE SEQUENCE [LARGE SCALE GENOMIC DNA]</scope>
    <source>
        <strain evidence="2 3">MIT 97-6194</strain>
    </source>
</reference>
<evidence type="ECO:0000313" key="2">
    <source>
        <dbReference type="EMBL" id="TLD91639.1"/>
    </source>
</evidence>
<dbReference type="Proteomes" id="UP000029714">
    <property type="component" value="Unassembled WGS sequence"/>
</dbReference>
<dbReference type="EMBL" id="QBIU01000002">
    <property type="protein sequence ID" value="MWV70235.1"/>
    <property type="molecule type" value="Genomic_DNA"/>
</dbReference>
<gene>
    <name evidence="1" type="ORF">DCO61_09540</name>
    <name evidence="2" type="ORF">LS64_011655</name>
</gene>
<reference evidence="2 3" key="2">
    <citation type="journal article" date="2016" name="Infect. Immun.">
        <title>Helicobacter saguini, a Novel Helicobacter Isolated from Cotton-Top Tamarins with Ulcerative Colitis, Has Proinflammatory Properties and Induces Typhlocolitis and Dysplasia in Gnotobiotic IL-10-/- Mice.</title>
        <authorList>
            <person name="Shen Z."/>
            <person name="Mannion A."/>
            <person name="Whary M.T."/>
            <person name="Muthupalani S."/>
            <person name="Sheh A."/>
            <person name="Feng Y."/>
            <person name="Gong G."/>
            <person name="Vandamme P."/>
            <person name="Holcombe H.R."/>
            <person name="Paster B.J."/>
            <person name="Fox J.G."/>
        </authorList>
    </citation>
    <scope>NUCLEOTIDE SEQUENCE [LARGE SCALE GENOMIC DNA]</scope>
    <source>
        <strain evidence="2 3">MIT 97-6194</strain>
    </source>
</reference>
<accession>A0A347VQ92</accession>
<dbReference type="STRING" id="1548018.LS64_01885"/>
<keyword evidence="3" id="KW-1185">Reference proteome</keyword>
<reference evidence="2" key="3">
    <citation type="submission" date="2018-04" db="EMBL/GenBank/DDBJ databases">
        <authorList>
            <person name="Sheh A."/>
            <person name="Shen Z."/>
            <person name="Mannion A.J."/>
            <person name="Fox J.G."/>
        </authorList>
    </citation>
    <scope>NUCLEOTIDE SEQUENCE</scope>
    <source>
        <strain evidence="2">MIT 97-6194</strain>
    </source>
</reference>
<evidence type="ECO:0000313" key="4">
    <source>
        <dbReference type="Proteomes" id="UP000477070"/>
    </source>
</evidence>
<comment type="caution">
    <text evidence="2">The sequence shown here is derived from an EMBL/GenBank/DDBJ whole genome shotgun (WGS) entry which is preliminary data.</text>
</comment>
<proteinExistence type="predicted"/>
<dbReference type="AlphaFoldDB" id="A0A347VQ92"/>
<dbReference type="Proteomes" id="UP000477070">
    <property type="component" value="Unassembled WGS sequence"/>
</dbReference>
<protein>
    <submittedName>
        <fullName evidence="2">Uncharacterized protein</fullName>
    </submittedName>
</protein>
<dbReference type="EMBL" id="JRMP02000031">
    <property type="protein sequence ID" value="TLD91639.1"/>
    <property type="molecule type" value="Genomic_DNA"/>
</dbReference>
<name>A0A347VQ92_9HELI</name>
<evidence type="ECO:0000313" key="1">
    <source>
        <dbReference type="EMBL" id="MWV70235.1"/>
    </source>
</evidence>
<dbReference type="RefSeq" id="WP_034569893.1">
    <property type="nucleotide sequence ID" value="NZ_JRMP02000031.1"/>
</dbReference>
<reference evidence="1 4" key="4">
    <citation type="submission" date="2019-12" db="EMBL/GenBank/DDBJ databases">
        <title>Multi-Generational Helicobacter saguini Isolates.</title>
        <authorList>
            <person name="Mannion A."/>
            <person name="Shen Z."/>
            <person name="Fox J.G."/>
        </authorList>
    </citation>
    <scope>NUCLEOTIDE SEQUENCE [LARGE SCALE GENOMIC DNA]</scope>
    <source>
        <strain evidence="1">16-048</strain>
        <strain evidence="4">16-048 (F4)</strain>
    </source>
</reference>
<evidence type="ECO:0000313" key="3">
    <source>
        <dbReference type="Proteomes" id="UP000029714"/>
    </source>
</evidence>
<organism evidence="2 3">
    <name type="scientific">Helicobacter saguini</name>
    <dbReference type="NCBI Taxonomy" id="1548018"/>
    <lineage>
        <taxon>Bacteria</taxon>
        <taxon>Pseudomonadati</taxon>
        <taxon>Campylobacterota</taxon>
        <taxon>Epsilonproteobacteria</taxon>
        <taxon>Campylobacterales</taxon>
        <taxon>Helicobacteraceae</taxon>
        <taxon>Helicobacter</taxon>
    </lineage>
</organism>